<evidence type="ECO:0000313" key="6">
    <source>
        <dbReference type="Proteomes" id="UP000007110"/>
    </source>
</evidence>
<dbReference type="Proteomes" id="UP000007110">
    <property type="component" value="Unassembled WGS sequence"/>
</dbReference>
<dbReference type="EnsemblMetazoa" id="XM_030987553">
    <property type="protein sequence ID" value="XP_030843413"/>
    <property type="gene ID" value="LOC115924750"/>
</dbReference>
<keyword evidence="2" id="KW-0768">Sushi</keyword>
<keyword evidence="6" id="KW-1185">Reference proteome</keyword>
<dbReference type="SMART" id="SM00032">
    <property type="entry name" value="CCP"/>
    <property type="match status" value="2"/>
</dbReference>
<feature type="compositionally biased region" description="Polar residues" evidence="3">
    <location>
        <begin position="141"/>
        <end position="156"/>
    </location>
</feature>
<evidence type="ECO:0000256" key="3">
    <source>
        <dbReference type="SAM" id="MobiDB-lite"/>
    </source>
</evidence>
<reference evidence="6" key="1">
    <citation type="submission" date="2015-02" db="EMBL/GenBank/DDBJ databases">
        <title>Genome sequencing for Strongylocentrotus purpuratus.</title>
        <authorList>
            <person name="Murali S."/>
            <person name="Liu Y."/>
            <person name="Vee V."/>
            <person name="English A."/>
            <person name="Wang M."/>
            <person name="Skinner E."/>
            <person name="Han Y."/>
            <person name="Muzny D.M."/>
            <person name="Worley K.C."/>
            <person name="Gibbs R.A."/>
        </authorList>
    </citation>
    <scope>NUCLEOTIDE SEQUENCE</scope>
</reference>
<feature type="compositionally biased region" description="Low complexity" evidence="3">
    <location>
        <begin position="191"/>
        <end position="211"/>
    </location>
</feature>
<feature type="compositionally biased region" description="Low complexity" evidence="3">
    <location>
        <begin position="127"/>
        <end position="140"/>
    </location>
</feature>
<dbReference type="KEGG" id="spu:115924750"/>
<proteinExistence type="predicted"/>
<sequence length="355" mass="38047">MKTVASTGTEGATGTSFLQSIFTTSSDTKTNLITEQSTNPSEITNTLSSIRMEVLTGKSTEQSTIKTSSGNPTNLMTEQSTHPTAITESLSTGTKFLTDTSTLHSTPFSASTDHVTDATTQQPPFLTDTTSTSKITEISSPGNTQMETDSTQTPPSYTDPGTEESKTTAETGKTESSTTMEIVTWTTKGQSTASHTEHATTTTNMLTTQRQTEPRETTVKSTTIPAGCILPADLDPDIYPSVEKDRYDVSDFILLYCPPPPYVHHGEVFSQCTEAGWSPDISGNACYAPCSSAAVPSYLTHSDESSGENKNQYDHGTTIAFTCTTSWKVLSASPSPMCVDGVWDGLDYPTCEGFR</sequence>
<dbReference type="AlphaFoldDB" id="A0A7M7NYJ8"/>
<evidence type="ECO:0000313" key="5">
    <source>
        <dbReference type="EnsemblMetazoa" id="XP_030843413"/>
    </source>
</evidence>
<dbReference type="InterPro" id="IPR035976">
    <property type="entry name" value="Sushi/SCR/CCP_sf"/>
</dbReference>
<reference evidence="5" key="2">
    <citation type="submission" date="2021-01" db="UniProtKB">
        <authorList>
            <consortium name="EnsemblMetazoa"/>
        </authorList>
    </citation>
    <scope>IDENTIFICATION</scope>
</reference>
<feature type="compositionally biased region" description="Polar residues" evidence="3">
    <location>
        <begin position="107"/>
        <end position="124"/>
    </location>
</feature>
<feature type="domain" description="Sushi" evidence="4">
    <location>
        <begin position="288"/>
        <end position="353"/>
    </location>
</feature>
<evidence type="ECO:0000256" key="1">
    <source>
        <dbReference type="ARBA" id="ARBA00023157"/>
    </source>
</evidence>
<dbReference type="InParanoid" id="A0A7M7NYJ8"/>
<dbReference type="GeneID" id="115924750"/>
<keyword evidence="1" id="KW-1015">Disulfide bond</keyword>
<feature type="region of interest" description="Disordered" evidence="3">
    <location>
        <begin position="58"/>
        <end position="78"/>
    </location>
</feature>
<accession>A0A7M7NYJ8</accession>
<dbReference type="SUPFAM" id="SSF57535">
    <property type="entry name" value="Complement control module/SCR domain"/>
    <property type="match status" value="1"/>
</dbReference>
<feature type="compositionally biased region" description="Polar residues" evidence="3">
    <location>
        <begin position="168"/>
        <end position="190"/>
    </location>
</feature>
<evidence type="ECO:0000256" key="2">
    <source>
        <dbReference type="PROSITE-ProRule" id="PRU00302"/>
    </source>
</evidence>
<comment type="caution">
    <text evidence="2">Lacks conserved residue(s) required for the propagation of feature annotation.</text>
</comment>
<feature type="region of interest" description="Disordered" evidence="3">
    <location>
        <begin position="107"/>
        <end position="221"/>
    </location>
</feature>
<protein>
    <recommendedName>
        <fullName evidence="4">Sushi domain-containing protein</fullName>
    </recommendedName>
</protein>
<organism evidence="5 6">
    <name type="scientific">Strongylocentrotus purpuratus</name>
    <name type="common">Purple sea urchin</name>
    <dbReference type="NCBI Taxonomy" id="7668"/>
    <lineage>
        <taxon>Eukaryota</taxon>
        <taxon>Metazoa</taxon>
        <taxon>Echinodermata</taxon>
        <taxon>Eleutherozoa</taxon>
        <taxon>Echinozoa</taxon>
        <taxon>Echinoidea</taxon>
        <taxon>Euechinoidea</taxon>
        <taxon>Echinacea</taxon>
        <taxon>Camarodonta</taxon>
        <taxon>Echinidea</taxon>
        <taxon>Strongylocentrotidae</taxon>
        <taxon>Strongylocentrotus</taxon>
    </lineage>
</organism>
<dbReference type="Gene3D" id="2.10.70.10">
    <property type="entry name" value="Complement Module, domain 1"/>
    <property type="match status" value="1"/>
</dbReference>
<dbReference type="RefSeq" id="XP_030843413.1">
    <property type="nucleotide sequence ID" value="XM_030987553.1"/>
</dbReference>
<evidence type="ECO:0000259" key="4">
    <source>
        <dbReference type="PROSITE" id="PS50923"/>
    </source>
</evidence>
<dbReference type="InterPro" id="IPR000436">
    <property type="entry name" value="Sushi_SCR_CCP_dom"/>
</dbReference>
<name>A0A7M7NYJ8_STRPU</name>
<dbReference type="PROSITE" id="PS50923">
    <property type="entry name" value="SUSHI"/>
    <property type="match status" value="1"/>
</dbReference>